<reference evidence="3" key="1">
    <citation type="submission" date="2016-11" db="EMBL/GenBank/DDBJ databases">
        <authorList>
            <person name="Varghese N."/>
            <person name="Submissions S."/>
        </authorList>
    </citation>
    <scope>NUCLEOTIDE SEQUENCE [LARGE SCALE GENOMIC DNA]</scope>
    <source>
        <strain evidence="3">DSM 15807</strain>
    </source>
</reference>
<sequence>MEKLNLYTDKVQVISLKKFIIYLLIALVPFISMMFYSYIWNQWEVSKIAVEYPKILNVIEFFDLKNTPKLIKSEMNNFNSKIFEISNEINKYRNYFNDVLRSKYFLQILFNELDETFKKYRTNFFVENIEITSKSFFVKFYEFSRNQYMDLENLRKKLSAVYKDFKIELVSTKNLYKDFKVYEYVLEGSL</sequence>
<keyword evidence="1" id="KW-0812">Transmembrane</keyword>
<protein>
    <submittedName>
        <fullName evidence="2">Uncharacterized protein</fullName>
    </submittedName>
</protein>
<keyword evidence="1" id="KW-1133">Transmembrane helix</keyword>
<dbReference type="EMBL" id="FQXN01000003">
    <property type="protein sequence ID" value="SHH41177.1"/>
    <property type="molecule type" value="Genomic_DNA"/>
</dbReference>
<accession>A0A1M5SRX7</accession>
<dbReference type="AlphaFoldDB" id="A0A1M5SRX7"/>
<evidence type="ECO:0000313" key="2">
    <source>
        <dbReference type="EMBL" id="SHH41177.1"/>
    </source>
</evidence>
<evidence type="ECO:0000256" key="1">
    <source>
        <dbReference type="SAM" id="Phobius"/>
    </source>
</evidence>
<dbReference type="Proteomes" id="UP000242592">
    <property type="component" value="Unassembled WGS sequence"/>
</dbReference>
<dbReference type="RefSeq" id="WP_073072939.1">
    <property type="nucleotide sequence ID" value="NZ_FQXN01000003.1"/>
</dbReference>
<keyword evidence="3" id="KW-1185">Reference proteome</keyword>
<dbReference type="STRING" id="1123380.SAMN02745199_1040"/>
<gene>
    <name evidence="2" type="ORF">SAMN02745199_1040</name>
</gene>
<proteinExistence type="predicted"/>
<keyword evidence="1" id="KW-0472">Membrane</keyword>
<dbReference type="OrthoDB" id="47637at2"/>
<organism evidence="2 3">
    <name type="scientific">Thermosipho atlanticus DSM 15807</name>
    <dbReference type="NCBI Taxonomy" id="1123380"/>
    <lineage>
        <taxon>Bacteria</taxon>
        <taxon>Thermotogati</taxon>
        <taxon>Thermotogota</taxon>
        <taxon>Thermotogae</taxon>
        <taxon>Thermotogales</taxon>
        <taxon>Fervidobacteriaceae</taxon>
        <taxon>Thermosipho</taxon>
    </lineage>
</organism>
<evidence type="ECO:0000313" key="3">
    <source>
        <dbReference type="Proteomes" id="UP000242592"/>
    </source>
</evidence>
<name>A0A1M5SRX7_9BACT</name>
<feature type="transmembrane region" description="Helical" evidence="1">
    <location>
        <begin position="20"/>
        <end position="40"/>
    </location>
</feature>